<evidence type="ECO:0000256" key="1">
    <source>
        <dbReference type="ARBA" id="ARBA00004120"/>
    </source>
</evidence>
<dbReference type="InterPro" id="IPR022076">
    <property type="entry name" value="Limbin"/>
</dbReference>
<dbReference type="GeneTree" id="ENSGT00940000154127"/>
<accession>A0A8C5LVL1</accession>
<dbReference type="Proteomes" id="UP000694569">
    <property type="component" value="Unplaced"/>
</dbReference>
<name>A0A8C5LVL1_9ANUR</name>
<dbReference type="Pfam" id="PF12297">
    <property type="entry name" value="EVC2_like"/>
    <property type="match status" value="1"/>
</dbReference>
<evidence type="ECO:0000313" key="13">
    <source>
        <dbReference type="Proteomes" id="UP000694569"/>
    </source>
</evidence>
<sequence length="1288" mass="148848">MGHWMASHSHWHTWSCPFGYSLTAMYLLLLYVHLLRVSSYTMTSSLLHKDGISCYAQFVQSSRPTEDNGVSLCQVWASLPPRFASPCSGTGCHSGGFDGKVTQGSVHKLCKTEKTWRSHTAVPGQKMTMRAEDFSSFLRSSAPGSIWSHSVFGVMSSWMIRSLFKWDTTASISQRQDVSAPSNGLIFQKCATINSKEDPQTANISLITNYTDMSPSAANLSNVILRDDIKVVVVKDVSDNNGSSVNGTLTYTKELLNAGEYFLIRYTASLNMSLVKSGMKISLPAQLTYQNSTQNTTTSFKLANFTITAKENLKVVPNHGLHGAGFVIAFFVCFIFTCAIFAILFCTNRFNYRFTRKFHKINCEEQSEQSQYNMPEGVNEDFLTSDRMIDILAFEESDTMLQALDDSEIANLNHADAYLEACRMHICKDLMEIMLRCMTTDGDLSSQEEKRLIGVLTEHWLNLEKRIQEEHQRKMVALTAECNLDTRKQMDMQHRKQKAASEEAEELLKHVGEKSFTEYRLSLEKLHGSEQTEMKRLLLCKQEEEFAKAYRQLSILHRREMHNIFYEQMQDSASMGKIVPEVQKAMIENYSKIQVEQEDLLDFMQAIKKYHLTKRLAVRKNMIYNVQLCDSRSRCLLNTAATQIASLINKTERAGHMTESQAELLLQKAQAEVLKVKQKLENVLKTEKRKLHQKLGTRRKRHLVQKLKEQKKEQGTIQEVCRSSKEVKRYLEHWKKLFSDQCQELEEVFEQHDNDAVEELKVLKCNLTEKAIEDLYHIQNAVIMQEMLKLNVPRTHLQQVIEEHKRETARLAQQLEKEETDKANESRTSLESTKRKLDDELKLTIKEQKNLRHWEQLLFTRILLLPLSMCNEDVHKIRKAFQSGFSQMDITLALPKIQGRRLLQTYLAEWRREQLDTLDHRLVEMEKQSFSKTRKHPQDKTVEVLKKSVEDKILIYEAQITDDKIKQARAELLLQRVHQLKAREYKLGEFMTSIQFQLVNDKSKALEIHSALLHLQSLLLEEISRSQIVARSEYEQILDVQSHEIKDIDQNLKAMQKEVANNTQVETDPMNSLAESNEETNMPLSTALRAALNKRKHVTNLIRDRMQKEEMEYALFEDQEEKAEMNIFLRLYNQDIRLAAYLTRRARLPEEMLHRILNLLLPSSMENEILSVLYSVGHKYSGGVTETDSNEDEADSWQERKHQELCLVIEKRLKEGLVNPEQEKMTQKGRKKKSILKKKRLRPVKRVSFSQTENFSKLLQSCEPFGSTEAINIPDSGENLFIFTAPTP</sequence>
<feature type="coiled-coil region" evidence="10">
    <location>
        <begin position="659"/>
        <end position="686"/>
    </location>
</feature>
<evidence type="ECO:0000256" key="7">
    <source>
        <dbReference type="ARBA" id="ARBA00023136"/>
    </source>
</evidence>
<feature type="transmembrane region" description="Helical" evidence="11">
    <location>
        <begin position="12"/>
        <end position="32"/>
    </location>
</feature>
<evidence type="ECO:0000256" key="5">
    <source>
        <dbReference type="ARBA" id="ARBA00022692"/>
    </source>
</evidence>
<evidence type="ECO:0000256" key="9">
    <source>
        <dbReference type="ARBA" id="ARBA00023273"/>
    </source>
</evidence>
<feature type="transmembrane region" description="Helical" evidence="11">
    <location>
        <begin position="324"/>
        <end position="345"/>
    </location>
</feature>
<protein>
    <submittedName>
        <fullName evidence="12">EvC ciliary complex subunit 2</fullName>
    </submittedName>
</protein>
<evidence type="ECO:0000256" key="3">
    <source>
        <dbReference type="ARBA" id="ARBA00022475"/>
    </source>
</evidence>
<dbReference type="GO" id="GO:0060170">
    <property type="term" value="C:ciliary membrane"/>
    <property type="evidence" value="ECO:0007669"/>
    <property type="project" value="TreeGrafter"/>
</dbReference>
<keyword evidence="3" id="KW-1003">Cell membrane</keyword>
<keyword evidence="8" id="KW-0206">Cytoskeleton</keyword>
<reference evidence="12" key="1">
    <citation type="submission" date="2025-08" db="UniProtKB">
        <authorList>
            <consortium name="Ensembl"/>
        </authorList>
    </citation>
    <scope>IDENTIFICATION</scope>
</reference>
<comment type="subcellular location">
    <subcellularLocation>
        <location evidence="2">Cell membrane</location>
        <topology evidence="2">Single-pass membrane protein</topology>
    </subcellularLocation>
    <subcellularLocation>
        <location evidence="1">Cytoplasm</location>
        <location evidence="1">Cytoskeleton</location>
        <location evidence="1">Cilium basal body</location>
    </subcellularLocation>
</comment>
<gene>
    <name evidence="12" type="primary">EVC2</name>
</gene>
<proteinExistence type="predicted"/>
<keyword evidence="9" id="KW-0966">Cell projection</keyword>
<evidence type="ECO:0000256" key="11">
    <source>
        <dbReference type="SAM" id="Phobius"/>
    </source>
</evidence>
<dbReference type="PANTHER" id="PTHR16795">
    <property type="entry name" value="LIMBIN/ELLIS-VAN CREVELD PROTEIN"/>
    <property type="match status" value="1"/>
</dbReference>
<evidence type="ECO:0000256" key="8">
    <source>
        <dbReference type="ARBA" id="ARBA00023212"/>
    </source>
</evidence>
<evidence type="ECO:0000256" key="10">
    <source>
        <dbReference type="SAM" id="Coils"/>
    </source>
</evidence>
<keyword evidence="13" id="KW-1185">Reference proteome</keyword>
<keyword evidence="7 11" id="KW-0472">Membrane</keyword>
<dbReference type="GO" id="GO:0098797">
    <property type="term" value="C:plasma membrane protein complex"/>
    <property type="evidence" value="ECO:0007669"/>
    <property type="project" value="TreeGrafter"/>
</dbReference>
<organism evidence="12 13">
    <name type="scientific">Leptobrachium leishanense</name>
    <name type="common">Leishan spiny toad</name>
    <dbReference type="NCBI Taxonomy" id="445787"/>
    <lineage>
        <taxon>Eukaryota</taxon>
        <taxon>Metazoa</taxon>
        <taxon>Chordata</taxon>
        <taxon>Craniata</taxon>
        <taxon>Vertebrata</taxon>
        <taxon>Euteleostomi</taxon>
        <taxon>Amphibia</taxon>
        <taxon>Batrachia</taxon>
        <taxon>Anura</taxon>
        <taxon>Pelobatoidea</taxon>
        <taxon>Megophryidae</taxon>
        <taxon>Leptobrachium</taxon>
    </lineage>
</organism>
<dbReference type="PANTHER" id="PTHR16795:SF14">
    <property type="entry name" value="LIMBIN"/>
    <property type="match status" value="1"/>
</dbReference>
<evidence type="ECO:0000256" key="6">
    <source>
        <dbReference type="ARBA" id="ARBA00022989"/>
    </source>
</evidence>
<keyword evidence="6 11" id="KW-1133">Transmembrane helix</keyword>
<keyword evidence="5 11" id="KW-0812">Transmembrane</keyword>
<keyword evidence="10" id="KW-0175">Coiled coil</keyword>
<keyword evidence="4" id="KW-0963">Cytoplasm</keyword>
<dbReference type="OrthoDB" id="8852462at2759"/>
<dbReference type="GO" id="GO:0007224">
    <property type="term" value="P:smoothened signaling pathway"/>
    <property type="evidence" value="ECO:0007669"/>
    <property type="project" value="InterPro"/>
</dbReference>
<evidence type="ECO:0000313" key="12">
    <source>
        <dbReference type="Ensembl" id="ENSLLEP00000003866.1"/>
    </source>
</evidence>
<dbReference type="InterPro" id="IPR026501">
    <property type="entry name" value="Limbin/EVC"/>
</dbReference>
<feature type="coiled-coil region" evidence="10">
    <location>
        <begin position="794"/>
        <end position="821"/>
    </location>
</feature>
<evidence type="ECO:0000256" key="2">
    <source>
        <dbReference type="ARBA" id="ARBA00004162"/>
    </source>
</evidence>
<evidence type="ECO:0000256" key="4">
    <source>
        <dbReference type="ARBA" id="ARBA00022490"/>
    </source>
</evidence>
<reference evidence="12" key="2">
    <citation type="submission" date="2025-09" db="UniProtKB">
        <authorList>
            <consortium name="Ensembl"/>
        </authorList>
    </citation>
    <scope>IDENTIFICATION</scope>
</reference>
<dbReference type="Ensembl" id="ENSLLET00000004049.1">
    <property type="protein sequence ID" value="ENSLLEP00000003866.1"/>
    <property type="gene ID" value="ENSLLEG00000002457.1"/>
</dbReference>